<evidence type="ECO:0000313" key="9">
    <source>
        <dbReference type="Proteomes" id="UP000654075"/>
    </source>
</evidence>
<evidence type="ECO:0000313" key="8">
    <source>
        <dbReference type="EMBL" id="CAE8587270.1"/>
    </source>
</evidence>
<comment type="similarity">
    <text evidence="6">Belongs to the protein kinase superfamily.</text>
</comment>
<dbReference type="SMART" id="SM00220">
    <property type="entry name" value="S_TKc"/>
    <property type="match status" value="1"/>
</dbReference>
<dbReference type="OrthoDB" id="4062651at2759"/>
<accession>A0A813DF54</accession>
<name>A0A813DF54_POLGL</name>
<feature type="binding site" evidence="5">
    <location>
        <position position="61"/>
    </location>
    <ligand>
        <name>ATP</name>
        <dbReference type="ChEBI" id="CHEBI:30616"/>
    </ligand>
</feature>
<dbReference type="GO" id="GO:0005524">
    <property type="term" value="F:ATP binding"/>
    <property type="evidence" value="ECO:0007669"/>
    <property type="project" value="UniProtKB-UniRule"/>
</dbReference>
<reference evidence="8" key="1">
    <citation type="submission" date="2021-02" db="EMBL/GenBank/DDBJ databases">
        <authorList>
            <person name="Dougan E. K."/>
            <person name="Rhodes N."/>
            <person name="Thang M."/>
            <person name="Chan C."/>
        </authorList>
    </citation>
    <scope>NUCLEOTIDE SEQUENCE</scope>
</reference>
<dbReference type="InterPro" id="IPR000719">
    <property type="entry name" value="Prot_kinase_dom"/>
</dbReference>
<evidence type="ECO:0000256" key="2">
    <source>
        <dbReference type="ARBA" id="ARBA00022741"/>
    </source>
</evidence>
<evidence type="ECO:0000256" key="6">
    <source>
        <dbReference type="RuleBase" id="RU000304"/>
    </source>
</evidence>
<dbReference type="GO" id="GO:0005776">
    <property type="term" value="C:autophagosome"/>
    <property type="evidence" value="ECO:0007669"/>
    <property type="project" value="TreeGrafter"/>
</dbReference>
<keyword evidence="2 5" id="KW-0547">Nucleotide-binding</keyword>
<dbReference type="OMA" id="QDYCGTP"/>
<dbReference type="GO" id="GO:0000045">
    <property type="term" value="P:autophagosome assembly"/>
    <property type="evidence" value="ECO:0007669"/>
    <property type="project" value="TreeGrafter"/>
</dbReference>
<organism evidence="8 9">
    <name type="scientific">Polarella glacialis</name>
    <name type="common">Dinoflagellate</name>
    <dbReference type="NCBI Taxonomy" id="89957"/>
    <lineage>
        <taxon>Eukaryota</taxon>
        <taxon>Sar</taxon>
        <taxon>Alveolata</taxon>
        <taxon>Dinophyceae</taxon>
        <taxon>Suessiales</taxon>
        <taxon>Suessiaceae</taxon>
        <taxon>Polarella</taxon>
    </lineage>
</organism>
<dbReference type="SUPFAM" id="SSF56112">
    <property type="entry name" value="Protein kinase-like (PK-like)"/>
    <property type="match status" value="1"/>
</dbReference>
<dbReference type="EMBL" id="CAJNNV010002492">
    <property type="protein sequence ID" value="CAE8587270.1"/>
    <property type="molecule type" value="Genomic_DNA"/>
</dbReference>
<keyword evidence="6" id="KW-0723">Serine/threonine-protein kinase</keyword>
<dbReference type="InterPro" id="IPR008271">
    <property type="entry name" value="Ser/Thr_kinase_AS"/>
</dbReference>
<dbReference type="GO" id="GO:0000407">
    <property type="term" value="C:phagophore assembly site"/>
    <property type="evidence" value="ECO:0007669"/>
    <property type="project" value="TreeGrafter"/>
</dbReference>
<dbReference type="PROSITE" id="PS00107">
    <property type="entry name" value="PROTEIN_KINASE_ATP"/>
    <property type="match status" value="1"/>
</dbReference>
<dbReference type="GO" id="GO:0005829">
    <property type="term" value="C:cytosol"/>
    <property type="evidence" value="ECO:0007669"/>
    <property type="project" value="TreeGrafter"/>
</dbReference>
<protein>
    <recommendedName>
        <fullName evidence="7">Protein kinase domain-containing protein</fullName>
    </recommendedName>
</protein>
<evidence type="ECO:0000256" key="5">
    <source>
        <dbReference type="PROSITE-ProRule" id="PRU10141"/>
    </source>
</evidence>
<dbReference type="InterPro" id="IPR045269">
    <property type="entry name" value="Atg1-like"/>
</dbReference>
<dbReference type="PROSITE" id="PS00108">
    <property type="entry name" value="PROTEIN_KINASE_ST"/>
    <property type="match status" value="1"/>
</dbReference>
<dbReference type="PANTHER" id="PTHR24348:SF22">
    <property type="entry name" value="NON-SPECIFIC SERINE_THREONINE PROTEIN KINASE"/>
    <property type="match status" value="1"/>
</dbReference>
<keyword evidence="3" id="KW-0418">Kinase</keyword>
<dbReference type="GO" id="GO:0004674">
    <property type="term" value="F:protein serine/threonine kinase activity"/>
    <property type="evidence" value="ECO:0007669"/>
    <property type="project" value="UniProtKB-KW"/>
</dbReference>
<dbReference type="AlphaFoldDB" id="A0A813DF54"/>
<evidence type="ECO:0000259" key="7">
    <source>
        <dbReference type="PROSITE" id="PS50011"/>
    </source>
</evidence>
<proteinExistence type="inferred from homology"/>
<feature type="non-terminal residue" evidence="8">
    <location>
        <position position="251"/>
    </location>
</feature>
<evidence type="ECO:0000256" key="3">
    <source>
        <dbReference type="ARBA" id="ARBA00022777"/>
    </source>
</evidence>
<evidence type="ECO:0000256" key="4">
    <source>
        <dbReference type="ARBA" id="ARBA00022840"/>
    </source>
</evidence>
<dbReference type="GO" id="GO:0016020">
    <property type="term" value="C:membrane"/>
    <property type="evidence" value="ECO:0007669"/>
    <property type="project" value="TreeGrafter"/>
</dbReference>
<sequence>MAAPLAIFNMDPNAADEVQKVAAYLEQAEAIIKVHILLGMGSFSRVFECTVRNHDETVAVKLLTDKDALPGRGREGQFIKGLRHPNLVNVFDIVEGDIEFIVLELCSGGSLQDLLHSDPEGRDTWLRVPLIERLNAGQGVAEALRFLHELDVLHRDVKSGNVFLLSKLIAGEPLSPVKLGDMGFARPIAEFDGMTQGVGTLRYMAPEVIMSGNYGASADVFSMGILMHEIVSGKMPFDKRNEASLILAITQ</sequence>
<keyword evidence="4 5" id="KW-0067">ATP-binding</keyword>
<comment type="caution">
    <text evidence="8">The sequence shown here is derived from an EMBL/GenBank/DDBJ whole genome shotgun (WGS) entry which is preliminary data.</text>
</comment>
<dbReference type="Proteomes" id="UP000654075">
    <property type="component" value="Unassembled WGS sequence"/>
</dbReference>
<dbReference type="PROSITE" id="PS50011">
    <property type="entry name" value="PROTEIN_KINASE_DOM"/>
    <property type="match status" value="1"/>
</dbReference>
<dbReference type="InterPro" id="IPR017441">
    <property type="entry name" value="Protein_kinase_ATP_BS"/>
</dbReference>
<dbReference type="PANTHER" id="PTHR24348">
    <property type="entry name" value="SERINE/THREONINE-PROTEIN KINASE UNC-51-RELATED"/>
    <property type="match status" value="1"/>
</dbReference>
<gene>
    <name evidence="8" type="ORF">PGLA1383_LOCUS6110</name>
</gene>
<dbReference type="Gene3D" id="1.10.510.10">
    <property type="entry name" value="Transferase(Phosphotransferase) domain 1"/>
    <property type="match status" value="1"/>
</dbReference>
<dbReference type="Pfam" id="PF00069">
    <property type="entry name" value="Pkinase"/>
    <property type="match status" value="1"/>
</dbReference>
<evidence type="ECO:0000256" key="1">
    <source>
        <dbReference type="ARBA" id="ARBA00022679"/>
    </source>
</evidence>
<dbReference type="InterPro" id="IPR011009">
    <property type="entry name" value="Kinase-like_dom_sf"/>
</dbReference>
<feature type="domain" description="Protein kinase" evidence="7">
    <location>
        <begin position="32"/>
        <end position="251"/>
    </location>
</feature>
<keyword evidence="1" id="KW-0808">Transferase</keyword>
<keyword evidence="9" id="KW-1185">Reference proteome</keyword>
<dbReference type="GO" id="GO:0010506">
    <property type="term" value="P:regulation of autophagy"/>
    <property type="evidence" value="ECO:0007669"/>
    <property type="project" value="InterPro"/>
</dbReference>